<feature type="transmembrane region" description="Helical" evidence="6">
    <location>
        <begin position="113"/>
        <end position="136"/>
    </location>
</feature>
<protein>
    <submittedName>
        <fullName evidence="8">Tartrate transporter</fullName>
    </submittedName>
</protein>
<comment type="subcellular location">
    <subcellularLocation>
        <location evidence="1">Membrane</location>
        <topology evidence="1">Multi-pass membrane protein</topology>
    </subcellularLocation>
</comment>
<feature type="transmembrane region" description="Helical" evidence="6">
    <location>
        <begin position="58"/>
        <end position="78"/>
    </location>
</feature>
<dbReference type="Proteomes" id="UP000706525">
    <property type="component" value="Unassembled WGS sequence"/>
</dbReference>
<keyword evidence="5 6" id="KW-0472">Membrane</keyword>
<feature type="transmembrane region" description="Helical" evidence="6">
    <location>
        <begin position="20"/>
        <end position="38"/>
    </location>
</feature>
<dbReference type="InterPro" id="IPR020846">
    <property type="entry name" value="MFS_dom"/>
</dbReference>
<evidence type="ECO:0000313" key="9">
    <source>
        <dbReference type="Proteomes" id="UP000706525"/>
    </source>
</evidence>
<feature type="transmembrane region" description="Helical" evidence="6">
    <location>
        <begin position="279"/>
        <end position="300"/>
    </location>
</feature>
<feature type="transmembrane region" description="Helical" evidence="6">
    <location>
        <begin position="183"/>
        <end position="205"/>
    </location>
</feature>
<feature type="transmembrane region" description="Helical" evidence="6">
    <location>
        <begin position="336"/>
        <end position="356"/>
    </location>
</feature>
<feature type="transmembrane region" description="Helical" evidence="6">
    <location>
        <begin position="148"/>
        <end position="171"/>
    </location>
</feature>
<feature type="transmembrane region" description="Helical" evidence="6">
    <location>
        <begin position="312"/>
        <end position="330"/>
    </location>
</feature>
<dbReference type="Pfam" id="PF07690">
    <property type="entry name" value="MFS_1"/>
    <property type="match status" value="1"/>
</dbReference>
<gene>
    <name evidence="8" type="primary">ttuB_6</name>
    <name evidence="8" type="ORF">LMG32289_02915</name>
</gene>
<dbReference type="InterPro" id="IPR036259">
    <property type="entry name" value="MFS_trans_sf"/>
</dbReference>
<evidence type="ECO:0000256" key="5">
    <source>
        <dbReference type="ARBA" id="ARBA00023136"/>
    </source>
</evidence>
<name>A0ABM8X144_9BURK</name>
<feature type="transmembrane region" description="Helical" evidence="6">
    <location>
        <begin position="368"/>
        <end position="394"/>
    </location>
</feature>
<evidence type="ECO:0000256" key="4">
    <source>
        <dbReference type="ARBA" id="ARBA00022989"/>
    </source>
</evidence>
<feature type="domain" description="Major facilitator superfamily (MFS) profile" evidence="7">
    <location>
        <begin position="24"/>
        <end position="424"/>
    </location>
</feature>
<dbReference type="CDD" id="cd17319">
    <property type="entry name" value="MFS_ExuT_GudP_like"/>
    <property type="match status" value="1"/>
</dbReference>
<organism evidence="8 9">
    <name type="scientific">Cupriavidus pampae</name>
    <dbReference type="NCBI Taxonomy" id="659251"/>
    <lineage>
        <taxon>Bacteria</taxon>
        <taxon>Pseudomonadati</taxon>
        <taxon>Pseudomonadota</taxon>
        <taxon>Betaproteobacteria</taxon>
        <taxon>Burkholderiales</taxon>
        <taxon>Burkholderiaceae</taxon>
        <taxon>Cupriavidus</taxon>
    </lineage>
</organism>
<dbReference type="PANTHER" id="PTHR43791:SF36">
    <property type="entry name" value="TRANSPORTER, PUTATIVE (AFU_ORTHOLOGUE AFUA_6G08340)-RELATED"/>
    <property type="match status" value="1"/>
</dbReference>
<dbReference type="PANTHER" id="PTHR43791">
    <property type="entry name" value="PERMEASE-RELATED"/>
    <property type="match status" value="1"/>
</dbReference>
<comment type="caution">
    <text evidence="8">The sequence shown here is derived from an EMBL/GenBank/DDBJ whole genome shotgun (WGS) entry which is preliminary data.</text>
</comment>
<dbReference type="PROSITE" id="PS50850">
    <property type="entry name" value="MFS"/>
    <property type="match status" value="1"/>
</dbReference>
<reference evidence="8 9" key="1">
    <citation type="submission" date="2021-08" db="EMBL/GenBank/DDBJ databases">
        <authorList>
            <person name="Peeters C."/>
        </authorList>
    </citation>
    <scope>NUCLEOTIDE SEQUENCE [LARGE SCALE GENOMIC DNA]</scope>
    <source>
        <strain evidence="8 9">LMG 32289</strain>
    </source>
</reference>
<evidence type="ECO:0000313" key="8">
    <source>
        <dbReference type="EMBL" id="CAG9173595.1"/>
    </source>
</evidence>
<evidence type="ECO:0000256" key="2">
    <source>
        <dbReference type="ARBA" id="ARBA00022448"/>
    </source>
</evidence>
<feature type="transmembrane region" description="Helical" evidence="6">
    <location>
        <begin position="400"/>
        <end position="421"/>
    </location>
</feature>
<dbReference type="RefSeq" id="WP_223989326.1">
    <property type="nucleotide sequence ID" value="NZ_CAJZAG010000005.1"/>
</dbReference>
<dbReference type="EMBL" id="CAJZAG010000005">
    <property type="protein sequence ID" value="CAG9173595.1"/>
    <property type="molecule type" value="Genomic_DNA"/>
</dbReference>
<dbReference type="InterPro" id="IPR011701">
    <property type="entry name" value="MFS"/>
</dbReference>
<sequence>MHAPSPTALIGDHAGVYRKISWRILPLLMLCYLFAYLDRVNISFAKLQMQADIGLGDAAFGLGAGIFFLGYMVFEIPSNLLLPRIGARKTLSRIMVLWGLTSAAMMFTRDVTMFYVLRFLLGVFEAGFAPGMVYYLTLWYPQARLARVMAIVMAAAPISGIVGAPLSTWLMTSLAGAHGLAGWQWMFLIEGVPCALLGIVVYCCLADNVASAKWLDASEKAMVSAELGSRRGKHHGFRQVSADPRIYVMALGYFCVICGIYAISFWLPTILKASGVADLMTLGFYSAVPYLVAVVAMYVVARRSDARGERRWHSAIPALLGAVALAVSALSIGNLYVSLISITLATALIWTAYTVFWAMPSEYLKGEAAAGGIALINSIGLIGGFLSPTLIGWVKGATGSLSLSLAPMVVLLVCGAAALLANKPGRAAATV</sequence>
<keyword evidence="9" id="KW-1185">Reference proteome</keyword>
<dbReference type="SUPFAM" id="SSF103473">
    <property type="entry name" value="MFS general substrate transporter"/>
    <property type="match status" value="1"/>
</dbReference>
<evidence type="ECO:0000259" key="7">
    <source>
        <dbReference type="PROSITE" id="PS50850"/>
    </source>
</evidence>
<evidence type="ECO:0000256" key="3">
    <source>
        <dbReference type="ARBA" id="ARBA00022692"/>
    </source>
</evidence>
<feature type="transmembrane region" description="Helical" evidence="6">
    <location>
        <begin position="246"/>
        <end position="267"/>
    </location>
</feature>
<dbReference type="Gene3D" id="1.20.1250.20">
    <property type="entry name" value="MFS general substrate transporter like domains"/>
    <property type="match status" value="2"/>
</dbReference>
<evidence type="ECO:0000256" key="1">
    <source>
        <dbReference type="ARBA" id="ARBA00004141"/>
    </source>
</evidence>
<keyword evidence="3 6" id="KW-0812">Transmembrane</keyword>
<accession>A0ABM8X144</accession>
<evidence type="ECO:0000256" key="6">
    <source>
        <dbReference type="SAM" id="Phobius"/>
    </source>
</evidence>
<proteinExistence type="predicted"/>
<keyword evidence="4 6" id="KW-1133">Transmembrane helix</keyword>
<keyword evidence="2" id="KW-0813">Transport</keyword>